<evidence type="ECO:0000256" key="1">
    <source>
        <dbReference type="SAM" id="Phobius"/>
    </source>
</evidence>
<keyword evidence="1" id="KW-1133">Transmembrane helix</keyword>
<evidence type="ECO:0000313" key="3">
    <source>
        <dbReference type="Proteomes" id="UP000270626"/>
    </source>
</evidence>
<sequence>MNAVAAYGLLAHGLIFGALASLLPLGILRPHAALAATTVALLAGIAPVMHAIFGTPSATLLLLALLHLPARPQTPLNYPAALGLLAFASLFYPAALGWGSFDPYALGYQPWALLAALLPVAVALWLRGATLWLAILAVDLAAYASGLFANLWDALFDPLLVFVAACVVAQQHAVRFIAARRR</sequence>
<protein>
    <submittedName>
        <fullName evidence="2">Uncharacterized protein</fullName>
    </submittedName>
</protein>
<dbReference type="OrthoDB" id="9180762at2"/>
<feature type="transmembrane region" description="Helical" evidence="1">
    <location>
        <begin position="108"/>
        <end position="126"/>
    </location>
</feature>
<keyword evidence="1" id="KW-0812">Transmembrane</keyword>
<dbReference type="EMBL" id="RBXP01000003">
    <property type="protein sequence ID" value="RKT62490.1"/>
    <property type="molecule type" value="Genomic_DNA"/>
</dbReference>
<keyword evidence="3" id="KW-1185">Reference proteome</keyword>
<feature type="transmembrane region" description="Helical" evidence="1">
    <location>
        <begin position="78"/>
        <end position="96"/>
    </location>
</feature>
<organism evidence="2 3">
    <name type="scientific">Azonexus fungiphilus</name>
    <dbReference type="NCBI Taxonomy" id="146940"/>
    <lineage>
        <taxon>Bacteria</taxon>
        <taxon>Pseudomonadati</taxon>
        <taxon>Pseudomonadota</taxon>
        <taxon>Betaproteobacteria</taxon>
        <taxon>Rhodocyclales</taxon>
        <taxon>Azonexaceae</taxon>
        <taxon>Azonexus</taxon>
    </lineage>
</organism>
<dbReference type="Proteomes" id="UP000270626">
    <property type="component" value="Unassembled WGS sequence"/>
</dbReference>
<accession>A0A495WMD5</accession>
<feature type="transmembrane region" description="Helical" evidence="1">
    <location>
        <begin position="45"/>
        <end position="66"/>
    </location>
</feature>
<feature type="transmembrane region" description="Helical" evidence="1">
    <location>
        <begin position="158"/>
        <end position="178"/>
    </location>
</feature>
<gene>
    <name evidence="2" type="ORF">DFR40_0377</name>
</gene>
<reference evidence="2 3" key="1">
    <citation type="submission" date="2018-10" db="EMBL/GenBank/DDBJ databases">
        <title>Genomic Encyclopedia of Type Strains, Phase IV (KMG-IV): sequencing the most valuable type-strain genomes for metagenomic binning, comparative biology and taxonomic classification.</title>
        <authorList>
            <person name="Goeker M."/>
        </authorList>
    </citation>
    <scope>NUCLEOTIDE SEQUENCE [LARGE SCALE GENOMIC DNA]</scope>
    <source>
        <strain evidence="2 3">DSM 23841</strain>
    </source>
</reference>
<name>A0A495WMD5_9RHOO</name>
<feature type="transmembrane region" description="Helical" evidence="1">
    <location>
        <begin position="131"/>
        <end position="152"/>
    </location>
</feature>
<comment type="caution">
    <text evidence="2">The sequence shown here is derived from an EMBL/GenBank/DDBJ whole genome shotgun (WGS) entry which is preliminary data.</text>
</comment>
<dbReference type="RefSeq" id="WP_121456788.1">
    <property type="nucleotide sequence ID" value="NZ_RBXP01000003.1"/>
</dbReference>
<keyword evidence="1" id="KW-0472">Membrane</keyword>
<dbReference type="AlphaFoldDB" id="A0A495WMD5"/>
<proteinExistence type="predicted"/>
<evidence type="ECO:0000313" key="2">
    <source>
        <dbReference type="EMBL" id="RKT62490.1"/>
    </source>
</evidence>